<feature type="region of interest" description="Disordered" evidence="1">
    <location>
        <begin position="56"/>
        <end position="81"/>
    </location>
</feature>
<gene>
    <name evidence="2" type="primary">KNAG0B00850</name>
    <name evidence="2" type="ordered locus">KNAG_0B00850</name>
</gene>
<dbReference type="EMBL" id="HE978315">
    <property type="protein sequence ID" value="CCK68532.1"/>
    <property type="molecule type" value="Genomic_DNA"/>
</dbReference>
<sequence>MSNRSDIVTDPEFDEVSSFSSVDSYKPEPFVGFGTEEEQHDSRLFKNDTILNSEDLAENTANTPSDLNSKASSTTLGKRDSNAIERVVTKNAMNNQSESADALRSKGLDTTKRRNIPDINAPLTLTQSHFPEEYQVETETGLVKMKTIESLKSRHSGGTHNSKKSKGASTRSKNSLTSSMEEHGEAGLNAEKLNSAVERNRKELERYEKNRGKKGIKGFLSKMFQ</sequence>
<feature type="compositionally biased region" description="Basic residues" evidence="1">
    <location>
        <begin position="153"/>
        <end position="166"/>
    </location>
</feature>
<accession>J7RUM5</accession>
<dbReference type="OrthoDB" id="4035738at2759"/>
<keyword evidence="3" id="KW-1185">Reference proteome</keyword>
<reference evidence="3" key="2">
    <citation type="submission" date="2012-08" db="EMBL/GenBank/DDBJ databases">
        <title>Genome sequence of Kazachstania naganishii.</title>
        <authorList>
            <person name="Gordon J.L."/>
            <person name="Armisen D."/>
            <person name="Proux-Wera E."/>
            <person name="OhEigeartaigh S.S."/>
            <person name="Byrne K.P."/>
            <person name="Wolfe K.H."/>
        </authorList>
    </citation>
    <scope>NUCLEOTIDE SEQUENCE [LARGE SCALE GENOMIC DNA]</scope>
    <source>
        <strain evidence="3">ATCC MYA-139 / BCRC 22969 / CBS 8797 / CCRC 22969 / KCTC 17520 / NBRC 10181 / NCYC 3082</strain>
    </source>
</reference>
<feature type="compositionally biased region" description="Polar residues" evidence="1">
    <location>
        <begin position="59"/>
        <end position="76"/>
    </location>
</feature>
<dbReference type="OMA" id="PEEYQME"/>
<feature type="compositionally biased region" description="Polar residues" evidence="1">
    <location>
        <begin position="167"/>
        <end position="179"/>
    </location>
</feature>
<dbReference type="KEGG" id="kng:KNAG_0B00850"/>
<dbReference type="GeneID" id="34524182"/>
<evidence type="ECO:0000313" key="2">
    <source>
        <dbReference type="EMBL" id="CCK68532.1"/>
    </source>
</evidence>
<name>J7RUM5_HUIN7</name>
<dbReference type="AlphaFoldDB" id="J7RUM5"/>
<organism evidence="2 3">
    <name type="scientific">Huiozyma naganishii (strain ATCC MYA-139 / BCRC 22969 / CBS 8797 / KCTC 17520 / NBRC 10181 / NCYC 3082 / Yp74L-3)</name>
    <name type="common">Yeast</name>
    <name type="synonym">Kazachstania naganishii</name>
    <dbReference type="NCBI Taxonomy" id="1071383"/>
    <lineage>
        <taxon>Eukaryota</taxon>
        <taxon>Fungi</taxon>
        <taxon>Dikarya</taxon>
        <taxon>Ascomycota</taxon>
        <taxon>Saccharomycotina</taxon>
        <taxon>Saccharomycetes</taxon>
        <taxon>Saccharomycetales</taxon>
        <taxon>Saccharomycetaceae</taxon>
        <taxon>Huiozyma</taxon>
    </lineage>
</organism>
<evidence type="ECO:0000313" key="3">
    <source>
        <dbReference type="Proteomes" id="UP000006310"/>
    </source>
</evidence>
<feature type="region of interest" description="Disordered" evidence="1">
    <location>
        <begin position="149"/>
        <end position="197"/>
    </location>
</feature>
<reference evidence="2 3" key="1">
    <citation type="journal article" date="2011" name="Proc. Natl. Acad. Sci. U.S.A.">
        <title>Evolutionary erosion of yeast sex chromosomes by mating-type switching accidents.</title>
        <authorList>
            <person name="Gordon J.L."/>
            <person name="Armisen D."/>
            <person name="Proux-Wera E."/>
            <person name="Oheigeartaigh S.S."/>
            <person name="Byrne K.P."/>
            <person name="Wolfe K.H."/>
        </authorList>
    </citation>
    <scope>NUCLEOTIDE SEQUENCE [LARGE SCALE GENOMIC DNA]</scope>
    <source>
        <strain evidence="3">ATCC MYA-139 / BCRC 22969 / CBS 8797 / CCRC 22969 / KCTC 17520 / NBRC 10181 / NCYC 3082</strain>
    </source>
</reference>
<dbReference type="HOGENOM" id="CLU_111702_0_0_1"/>
<dbReference type="Proteomes" id="UP000006310">
    <property type="component" value="Chromosome 2"/>
</dbReference>
<dbReference type="RefSeq" id="XP_022462778.1">
    <property type="nucleotide sequence ID" value="XM_022611362.1"/>
</dbReference>
<evidence type="ECO:0000256" key="1">
    <source>
        <dbReference type="SAM" id="MobiDB-lite"/>
    </source>
</evidence>
<protein>
    <submittedName>
        <fullName evidence="2">Uncharacterized protein</fullName>
    </submittedName>
</protein>
<feature type="region of interest" description="Disordered" evidence="1">
    <location>
        <begin position="19"/>
        <end position="39"/>
    </location>
</feature>
<proteinExistence type="predicted"/>
<dbReference type="eggNOG" id="ENOG502S1BK">
    <property type="taxonomic scope" value="Eukaryota"/>
</dbReference>